<dbReference type="Proteomes" id="UP000003835">
    <property type="component" value="Unassembled WGS sequence"/>
</dbReference>
<keyword evidence="2" id="KW-1185">Reference proteome</keyword>
<dbReference type="EMBL" id="DS989843">
    <property type="protein sequence ID" value="EDX77869.1"/>
    <property type="molecule type" value="Genomic_DNA"/>
</dbReference>
<dbReference type="InterPro" id="IPR025833">
    <property type="entry name" value="GDYXXLXY"/>
</dbReference>
<dbReference type="HOGENOM" id="CLU_080094_0_0_3"/>
<dbReference type="eggNOG" id="COG4929">
    <property type="taxonomic scope" value="Bacteria"/>
</dbReference>
<proteinExistence type="predicted"/>
<dbReference type="Pfam" id="PF14345">
    <property type="entry name" value="GDYXXLXY"/>
    <property type="match status" value="1"/>
</dbReference>
<evidence type="ECO:0000313" key="1">
    <source>
        <dbReference type="EMBL" id="EDX77869.1"/>
    </source>
</evidence>
<evidence type="ECO:0008006" key="3">
    <source>
        <dbReference type="Google" id="ProtNLM"/>
    </source>
</evidence>
<gene>
    <name evidence="1" type="ORF">MC7420_3193</name>
</gene>
<dbReference type="AlphaFoldDB" id="B4VKN0"/>
<evidence type="ECO:0000313" key="2">
    <source>
        <dbReference type="Proteomes" id="UP000003835"/>
    </source>
</evidence>
<protein>
    <recommendedName>
        <fullName evidence="3">GDYXXLXY domain-containing protein</fullName>
    </recommendedName>
</protein>
<sequence length="203" mass="23008">MLFQTALILAVPAQAIYTHIAGKIIILQTAPLEPYNLLRGYSQTMRYDISSQEQLRGLPGWNNLPKQQSDDNTVMFIKPGTHFYVILAEPISLRLPGLPQPWEPISLSLKRPTNLNNNQVVLRGIAQRGLIEYGLENYTMPEAERNQINDDLRAARLANPEQTQQIPPIVMEVKVDAWGNAVPISLWVQTGEANQQNIRQYRL</sequence>
<reference evidence="1 2" key="1">
    <citation type="submission" date="2008-07" db="EMBL/GenBank/DDBJ databases">
        <authorList>
            <person name="Tandeau de Marsac N."/>
            <person name="Ferriera S."/>
            <person name="Johnson J."/>
            <person name="Kravitz S."/>
            <person name="Beeson K."/>
            <person name="Sutton G."/>
            <person name="Rogers Y.-H."/>
            <person name="Friedman R."/>
            <person name="Frazier M."/>
            <person name="Venter J.C."/>
        </authorList>
    </citation>
    <scope>NUCLEOTIDE SEQUENCE [LARGE SCALE GENOMIC DNA]</scope>
    <source>
        <strain evidence="1 2">PCC 7420</strain>
    </source>
</reference>
<organism evidence="1 2">
    <name type="scientific">Coleofasciculus chthonoplastes PCC 7420</name>
    <dbReference type="NCBI Taxonomy" id="118168"/>
    <lineage>
        <taxon>Bacteria</taxon>
        <taxon>Bacillati</taxon>
        <taxon>Cyanobacteriota</taxon>
        <taxon>Cyanophyceae</taxon>
        <taxon>Coleofasciculales</taxon>
        <taxon>Coleofasciculaceae</taxon>
        <taxon>Coleofasciculus</taxon>
    </lineage>
</organism>
<name>B4VKN0_9CYAN</name>
<accession>B4VKN0</accession>